<evidence type="ECO:0000313" key="5">
    <source>
        <dbReference type="Proteomes" id="UP000308508"/>
    </source>
</evidence>
<feature type="domain" description="CBS" evidence="3">
    <location>
        <begin position="74"/>
        <end position="131"/>
    </location>
</feature>
<comment type="caution">
    <text evidence="4">The sequence shown here is derived from an EMBL/GenBank/DDBJ whole genome shotgun (WGS) entry which is preliminary data.</text>
</comment>
<keyword evidence="1 2" id="KW-0129">CBS domain</keyword>
<dbReference type="InterPro" id="IPR000644">
    <property type="entry name" value="CBS_dom"/>
</dbReference>
<reference evidence="4 5" key="1">
    <citation type="submission" date="2019-04" db="EMBL/GenBank/DDBJ databases">
        <authorList>
            <person name="Grouzdev D.S."/>
            <person name="Nazina T.N."/>
        </authorList>
    </citation>
    <scope>NUCLEOTIDE SEQUENCE [LARGE SCALE GENOMIC DNA]</scope>
    <source>
        <strain evidence="4 5">SHC 3-19</strain>
    </source>
</reference>
<feature type="domain" description="CBS" evidence="3">
    <location>
        <begin position="8"/>
        <end position="67"/>
    </location>
</feature>
<dbReference type="EMBL" id="SROY01000002">
    <property type="protein sequence ID" value="TLX21982.1"/>
    <property type="molecule type" value="Genomic_DNA"/>
</dbReference>
<dbReference type="SMART" id="SM00116">
    <property type="entry name" value="CBS"/>
    <property type="match status" value="2"/>
</dbReference>
<dbReference type="InterPro" id="IPR046342">
    <property type="entry name" value="CBS_dom_sf"/>
</dbReference>
<dbReference type="RefSeq" id="WP_138348229.1">
    <property type="nucleotide sequence ID" value="NZ_SROY01000002.1"/>
</dbReference>
<name>A0A5R9PF21_9GAMM</name>
<dbReference type="SUPFAM" id="SSF54631">
    <property type="entry name" value="CBS-domain pair"/>
    <property type="match status" value="1"/>
</dbReference>
<keyword evidence="5" id="KW-1185">Reference proteome</keyword>
<organism evidence="4 5">
    <name type="scientific">Thermomonas fusca</name>
    <dbReference type="NCBI Taxonomy" id="215690"/>
    <lineage>
        <taxon>Bacteria</taxon>
        <taxon>Pseudomonadati</taxon>
        <taxon>Pseudomonadota</taxon>
        <taxon>Gammaproteobacteria</taxon>
        <taxon>Lysobacterales</taxon>
        <taxon>Lysobacteraceae</taxon>
        <taxon>Thermomonas</taxon>
    </lineage>
</organism>
<dbReference type="STRING" id="1123377.GCA_000423885_01173"/>
<evidence type="ECO:0000256" key="2">
    <source>
        <dbReference type="PROSITE-ProRule" id="PRU00703"/>
    </source>
</evidence>
<proteinExistence type="predicted"/>
<dbReference type="PANTHER" id="PTHR43080">
    <property type="entry name" value="CBS DOMAIN-CONTAINING PROTEIN CBSX3, MITOCHONDRIAL"/>
    <property type="match status" value="1"/>
</dbReference>
<sequence>MQNVSSIMTSNPAFCRIDTPLHAVARLMIDNDCGGIPVVDMEGKPLGFVTDRDVAVRIVATGHFEASSIAGDAMSAPCKTVNTNTSLQECTKLMESEKIRRVPIVDDDGRLSGIVSIADLALAGKDSATAEVVSEVSKPGLPH</sequence>
<dbReference type="PANTHER" id="PTHR43080:SF2">
    <property type="entry name" value="CBS DOMAIN-CONTAINING PROTEIN"/>
    <property type="match status" value="1"/>
</dbReference>
<evidence type="ECO:0000259" key="3">
    <source>
        <dbReference type="PROSITE" id="PS51371"/>
    </source>
</evidence>
<dbReference type="Proteomes" id="UP000308508">
    <property type="component" value="Unassembled WGS sequence"/>
</dbReference>
<accession>A0A5R9PF21</accession>
<dbReference type="Gene3D" id="3.10.580.10">
    <property type="entry name" value="CBS-domain"/>
    <property type="match status" value="1"/>
</dbReference>
<dbReference type="InterPro" id="IPR051257">
    <property type="entry name" value="Diverse_CBS-Domain"/>
</dbReference>
<protein>
    <submittedName>
        <fullName evidence="4">CBS domain-containing protein</fullName>
    </submittedName>
</protein>
<dbReference type="AlphaFoldDB" id="A0A5R9PF21"/>
<dbReference type="PROSITE" id="PS51371">
    <property type="entry name" value="CBS"/>
    <property type="match status" value="2"/>
</dbReference>
<evidence type="ECO:0000313" key="4">
    <source>
        <dbReference type="EMBL" id="TLX21982.1"/>
    </source>
</evidence>
<dbReference type="Pfam" id="PF00571">
    <property type="entry name" value="CBS"/>
    <property type="match status" value="2"/>
</dbReference>
<gene>
    <name evidence="4" type="ORF">E5S66_05490</name>
</gene>
<evidence type="ECO:0000256" key="1">
    <source>
        <dbReference type="ARBA" id="ARBA00023122"/>
    </source>
</evidence>